<dbReference type="InterPro" id="IPR024775">
    <property type="entry name" value="DinB-like"/>
</dbReference>
<feature type="domain" description="DinB-like" evidence="1">
    <location>
        <begin position="57"/>
        <end position="173"/>
    </location>
</feature>
<dbReference type="Proteomes" id="UP000186058">
    <property type="component" value="Unassembled WGS sequence"/>
</dbReference>
<gene>
    <name evidence="2" type="ORF">A3844_08945</name>
</gene>
<dbReference type="InterPro" id="IPR034660">
    <property type="entry name" value="DinB/YfiT-like"/>
</dbReference>
<accession>A0ABX3ETP5</accession>
<evidence type="ECO:0000313" key="2">
    <source>
        <dbReference type="EMBL" id="OKP87929.1"/>
    </source>
</evidence>
<proteinExistence type="predicted"/>
<protein>
    <recommendedName>
        <fullName evidence="1">DinB-like domain-containing protein</fullName>
    </recommendedName>
</protein>
<keyword evidence="3" id="KW-1185">Reference proteome</keyword>
<dbReference type="EMBL" id="LVWI01000033">
    <property type="protein sequence ID" value="OKP87929.1"/>
    <property type="molecule type" value="Genomic_DNA"/>
</dbReference>
<dbReference type="Gene3D" id="1.20.120.450">
    <property type="entry name" value="dinb family like domain"/>
    <property type="match status" value="1"/>
</dbReference>
<dbReference type="Pfam" id="PF12867">
    <property type="entry name" value="DinB_2"/>
    <property type="match status" value="1"/>
</dbReference>
<evidence type="ECO:0000313" key="3">
    <source>
        <dbReference type="Proteomes" id="UP000186058"/>
    </source>
</evidence>
<comment type="caution">
    <text evidence="2">The sequence shown here is derived from an EMBL/GenBank/DDBJ whole genome shotgun (WGS) entry which is preliminary data.</text>
</comment>
<evidence type="ECO:0000259" key="1">
    <source>
        <dbReference type="Pfam" id="PF12867"/>
    </source>
</evidence>
<sequence>MNLEARTIWSAKHKQLTGIITKREEHTNAAALFLELHANLYASDGTNQGQVTYEDVLLEDLREQTLRSYPVHTVNSNNSIVWHIWHSARIEDITMNILIADSEQILHSGHFADKLQTPFIHSGNGMSEEDIAEFSETVHIEALLAYRQAVAARTRSIIAALQPGQFRAKPGPAQISRLSGEGAVKESEQWLIDYWGSRTIAGLVLMPATRHNFVHLNKAMRIKLKLQK</sequence>
<dbReference type="SUPFAM" id="SSF109854">
    <property type="entry name" value="DinB/YfiT-like putative metalloenzymes"/>
    <property type="match status" value="1"/>
</dbReference>
<reference evidence="2 3" key="1">
    <citation type="submission" date="2016-03" db="EMBL/GenBank/DDBJ databases">
        <authorList>
            <person name="Sant'Anna F.H."/>
            <person name="Ambrosini A."/>
            <person name="Souza R."/>
            <person name="Bach E."/>
            <person name="Fernandes G."/>
            <person name="Balsanelli E."/>
            <person name="Baura V.A."/>
            <person name="Souza E.M."/>
            <person name="Passaglia L."/>
        </authorList>
    </citation>
    <scope>NUCLEOTIDE SEQUENCE [LARGE SCALE GENOMIC DNA]</scope>
    <source>
        <strain evidence="2 3">P26E</strain>
    </source>
</reference>
<organism evidence="2 3">
    <name type="scientific">Paenibacillus helianthi</name>
    <dbReference type="NCBI Taxonomy" id="1349432"/>
    <lineage>
        <taxon>Bacteria</taxon>
        <taxon>Bacillati</taxon>
        <taxon>Bacillota</taxon>
        <taxon>Bacilli</taxon>
        <taxon>Bacillales</taxon>
        <taxon>Paenibacillaceae</taxon>
        <taxon>Paenibacillus</taxon>
    </lineage>
</organism>
<name>A0ABX3ETP5_9BACL</name>